<name>A0ABS6JJQ0_9BACI</name>
<feature type="domain" description="Oxidoreductase molybdopterin-binding" evidence="1">
    <location>
        <begin position="42"/>
        <end position="214"/>
    </location>
</feature>
<dbReference type="Pfam" id="PF00174">
    <property type="entry name" value="Oxidored_molyb"/>
    <property type="match status" value="1"/>
</dbReference>
<dbReference type="CDD" id="cd02110">
    <property type="entry name" value="SO_family_Moco_dimer"/>
    <property type="match status" value="1"/>
</dbReference>
<proteinExistence type="predicted"/>
<dbReference type="RefSeq" id="WP_217067580.1">
    <property type="nucleotide sequence ID" value="NZ_JAHQCS010000135.1"/>
</dbReference>
<reference evidence="3 4" key="1">
    <citation type="submission" date="2021-06" db="EMBL/GenBank/DDBJ databases">
        <title>Bacillus sp. RD4P76, an endophyte from a halophyte.</title>
        <authorList>
            <person name="Sun J.-Q."/>
        </authorList>
    </citation>
    <scope>NUCLEOTIDE SEQUENCE [LARGE SCALE GENOMIC DNA]</scope>
    <source>
        <strain evidence="3 4">CGMCC 1.15917</strain>
    </source>
</reference>
<dbReference type="PANTHER" id="PTHR19372">
    <property type="entry name" value="SULFITE REDUCTASE"/>
    <property type="match status" value="1"/>
</dbReference>
<evidence type="ECO:0000313" key="3">
    <source>
        <dbReference type="EMBL" id="MBU9713424.1"/>
    </source>
</evidence>
<evidence type="ECO:0000259" key="2">
    <source>
        <dbReference type="Pfam" id="PF03404"/>
    </source>
</evidence>
<dbReference type="InterPro" id="IPR005066">
    <property type="entry name" value="MoCF_OxRdtse_dimer"/>
</dbReference>
<dbReference type="PANTHER" id="PTHR19372:SF7">
    <property type="entry name" value="SULFITE OXIDASE, MITOCHONDRIAL"/>
    <property type="match status" value="1"/>
</dbReference>
<protein>
    <submittedName>
        <fullName evidence="3">Sulfite oxidase</fullName>
    </submittedName>
</protein>
<comment type="caution">
    <text evidence="3">The sequence shown here is derived from an EMBL/GenBank/DDBJ whole genome shotgun (WGS) entry which is preliminary data.</text>
</comment>
<gene>
    <name evidence="3" type="ORF">KS419_16980</name>
</gene>
<keyword evidence="4" id="KW-1185">Reference proteome</keyword>
<feature type="domain" description="Moybdenum cofactor oxidoreductase dimerisation" evidence="2">
    <location>
        <begin position="235"/>
        <end position="351"/>
    </location>
</feature>
<dbReference type="Pfam" id="PF03404">
    <property type="entry name" value="Mo-co_dimer"/>
    <property type="match status" value="1"/>
</dbReference>
<dbReference type="Proteomes" id="UP000784880">
    <property type="component" value="Unassembled WGS sequence"/>
</dbReference>
<accession>A0ABS6JJQ0</accession>
<organism evidence="3 4">
    <name type="scientific">Evansella tamaricis</name>
    <dbReference type="NCBI Taxonomy" id="2069301"/>
    <lineage>
        <taxon>Bacteria</taxon>
        <taxon>Bacillati</taxon>
        <taxon>Bacillota</taxon>
        <taxon>Bacilli</taxon>
        <taxon>Bacillales</taxon>
        <taxon>Bacillaceae</taxon>
        <taxon>Evansella</taxon>
    </lineage>
</organism>
<sequence>MGKQSSRPFLMTRNLHPEVQESPIHFLKKNIISNEFFYIRNHFPYPNIHQGNFEVTIEGNVMYPYHFHLAQLRQLPSVTIDLVLECAGNKRSKFSPKVHGEQWEDGAIHQGSWRGVPLKDLLAITGIGQGAKEVLFTGHDMGEKGKSPHASFSRSLPIEKALHPDTIIAYECNGKEIPYKHGAPIRLIVPGWYAMASVKWLKSIAVINHRFDGPFQTDDYVYYPHQNSKEDSFPVTKINVNSTIQKPLNYSKLKRGENLVRGIAWSGNGPISKIEISYDNGVTWEKAIKEKNGVTSFYAWESWTYLWNIDKPGEYVILSKATDSTGSQPLEPFWNQKGYGYNAVHRTHVKVE</sequence>
<evidence type="ECO:0000259" key="1">
    <source>
        <dbReference type="Pfam" id="PF00174"/>
    </source>
</evidence>
<dbReference type="EMBL" id="JAHQCS010000135">
    <property type="protein sequence ID" value="MBU9713424.1"/>
    <property type="molecule type" value="Genomic_DNA"/>
</dbReference>
<evidence type="ECO:0000313" key="4">
    <source>
        <dbReference type="Proteomes" id="UP000784880"/>
    </source>
</evidence>
<dbReference type="InterPro" id="IPR000572">
    <property type="entry name" value="OxRdtase_Mopterin-bd_dom"/>
</dbReference>